<dbReference type="PANTHER" id="PTHR12147">
    <property type="entry name" value="METALLOPEPTIDASE M28 FAMILY MEMBER"/>
    <property type="match status" value="1"/>
</dbReference>
<organism evidence="2 3">
    <name type="scientific">Pedobacter metabolipauper</name>
    <dbReference type="NCBI Taxonomy" id="425513"/>
    <lineage>
        <taxon>Bacteria</taxon>
        <taxon>Pseudomonadati</taxon>
        <taxon>Bacteroidota</taxon>
        <taxon>Sphingobacteriia</taxon>
        <taxon>Sphingobacteriales</taxon>
        <taxon>Sphingobacteriaceae</taxon>
        <taxon>Pedobacter</taxon>
    </lineage>
</organism>
<dbReference type="InterPro" id="IPR007484">
    <property type="entry name" value="Peptidase_M28"/>
</dbReference>
<gene>
    <name evidence="2" type="ORF">ATK78_2663</name>
</gene>
<reference evidence="2 3" key="1">
    <citation type="submission" date="2019-03" db="EMBL/GenBank/DDBJ databases">
        <title>Genomic Encyclopedia of Archaeal and Bacterial Type Strains, Phase II (KMG-II): from individual species to whole genera.</title>
        <authorList>
            <person name="Goeker M."/>
        </authorList>
    </citation>
    <scope>NUCLEOTIDE SEQUENCE [LARGE SCALE GENOMIC DNA]</scope>
    <source>
        <strain evidence="2 3">DSM 19035</strain>
    </source>
</reference>
<protein>
    <submittedName>
        <fullName evidence="2">Peptidase M28-like protein</fullName>
    </submittedName>
</protein>
<dbReference type="GO" id="GO:0008235">
    <property type="term" value="F:metalloexopeptidase activity"/>
    <property type="evidence" value="ECO:0007669"/>
    <property type="project" value="InterPro"/>
</dbReference>
<sequence>MKSYLLLSLAFFLSCSTVKKTDAQEETQLLKDVKILSSDEYQGRKTGTKGAEMSRSYLSERFKKIGIKPFTAFPDYEQSFSFKRGSAANTPEIAGKNMIGYIQGKTDDVIVISAHYDHVGVIKEEVYNGADDNASGVAGLLHIAAYFAKHKPNHTLVFASFDAEEMGLQGAKAFVAKPPVAIDKIQMNVNMDMISHNDKSELYACGTFKYPELKKYFILKSNDIKVLFGHDDPKQGHDDWTNQSDQGAFNAKNIPFLYFGVEDHKDYHKATDEYQNINKTFFNNAATAILEITNNIDKEIDIQKIFKENLQMKKQ</sequence>
<dbReference type="PROSITE" id="PS51257">
    <property type="entry name" value="PROKAR_LIPOPROTEIN"/>
    <property type="match status" value="1"/>
</dbReference>
<dbReference type="RefSeq" id="WP_133576559.1">
    <property type="nucleotide sequence ID" value="NZ_SNYC01000005.1"/>
</dbReference>
<evidence type="ECO:0000259" key="1">
    <source>
        <dbReference type="Pfam" id="PF04389"/>
    </source>
</evidence>
<dbReference type="Gene3D" id="3.40.630.10">
    <property type="entry name" value="Zn peptidases"/>
    <property type="match status" value="1"/>
</dbReference>
<dbReference type="EMBL" id="SNYC01000005">
    <property type="protein sequence ID" value="TDQ08159.1"/>
    <property type="molecule type" value="Genomic_DNA"/>
</dbReference>
<dbReference type="Pfam" id="PF04389">
    <property type="entry name" value="Peptidase_M28"/>
    <property type="match status" value="1"/>
</dbReference>
<evidence type="ECO:0000313" key="3">
    <source>
        <dbReference type="Proteomes" id="UP000295620"/>
    </source>
</evidence>
<dbReference type="SUPFAM" id="SSF53187">
    <property type="entry name" value="Zn-dependent exopeptidases"/>
    <property type="match status" value="1"/>
</dbReference>
<evidence type="ECO:0000313" key="2">
    <source>
        <dbReference type="EMBL" id="TDQ08159.1"/>
    </source>
</evidence>
<proteinExistence type="predicted"/>
<name>A0A4R6SUQ3_9SPHI</name>
<dbReference type="InterPro" id="IPR045175">
    <property type="entry name" value="M28_fam"/>
</dbReference>
<comment type="caution">
    <text evidence="2">The sequence shown here is derived from an EMBL/GenBank/DDBJ whole genome shotgun (WGS) entry which is preliminary data.</text>
</comment>
<keyword evidence="3" id="KW-1185">Reference proteome</keyword>
<dbReference type="AlphaFoldDB" id="A0A4R6SUQ3"/>
<dbReference type="Proteomes" id="UP000295620">
    <property type="component" value="Unassembled WGS sequence"/>
</dbReference>
<accession>A0A4R6SUQ3</accession>
<dbReference type="GO" id="GO:0006508">
    <property type="term" value="P:proteolysis"/>
    <property type="evidence" value="ECO:0007669"/>
    <property type="project" value="InterPro"/>
</dbReference>
<feature type="domain" description="Peptidase M28" evidence="1">
    <location>
        <begin position="97"/>
        <end position="292"/>
    </location>
</feature>
<dbReference type="PANTHER" id="PTHR12147:SF26">
    <property type="entry name" value="PEPTIDASE M28 DOMAIN-CONTAINING PROTEIN"/>
    <property type="match status" value="1"/>
</dbReference>
<dbReference type="OrthoDB" id="9764939at2"/>